<dbReference type="AlphaFoldDB" id="A0A379APJ8"/>
<organism evidence="1 2">
    <name type="scientific">Avibacterium avium</name>
    <name type="common">Pasteurella avium</name>
    <dbReference type="NCBI Taxonomy" id="751"/>
    <lineage>
        <taxon>Bacteria</taxon>
        <taxon>Pseudomonadati</taxon>
        <taxon>Pseudomonadota</taxon>
        <taxon>Gammaproteobacteria</taxon>
        <taxon>Pasteurellales</taxon>
        <taxon>Pasteurellaceae</taxon>
        <taxon>Avibacterium</taxon>
    </lineage>
</organism>
<dbReference type="EMBL" id="UGSP01000001">
    <property type="protein sequence ID" value="SUB23295.1"/>
    <property type="molecule type" value="Genomic_DNA"/>
</dbReference>
<dbReference type="GO" id="GO:0004827">
    <property type="term" value="F:proline-tRNA ligase activity"/>
    <property type="evidence" value="ECO:0007669"/>
    <property type="project" value="UniProtKB-EC"/>
</dbReference>
<evidence type="ECO:0000313" key="1">
    <source>
        <dbReference type="EMBL" id="SUB23295.1"/>
    </source>
</evidence>
<dbReference type="Proteomes" id="UP000255098">
    <property type="component" value="Unassembled WGS sequence"/>
</dbReference>
<proteinExistence type="predicted"/>
<name>A0A379APJ8_AVIAV</name>
<keyword evidence="2" id="KW-1185">Reference proteome</keyword>
<protein>
    <submittedName>
        <fullName evidence="1">Prolyl-tRNA synthase</fullName>
        <ecNumber evidence="1">6.1.1.15</ecNumber>
    </submittedName>
</protein>
<dbReference type="EC" id="6.1.1.15" evidence="1"/>
<keyword evidence="1" id="KW-0436">Ligase</keyword>
<accession>A0A379APJ8</accession>
<reference evidence="1 2" key="1">
    <citation type="submission" date="2018-06" db="EMBL/GenBank/DDBJ databases">
        <authorList>
            <consortium name="Pathogen Informatics"/>
            <person name="Doyle S."/>
        </authorList>
    </citation>
    <scope>NUCLEOTIDE SEQUENCE [LARGE SCALE GENOMIC DNA]</scope>
    <source>
        <strain evidence="2">NCTC 11297</strain>
    </source>
</reference>
<sequence>MRASRYLFATLKETPNDAQVVSHQLMLRILGGIRCNC</sequence>
<evidence type="ECO:0000313" key="2">
    <source>
        <dbReference type="Proteomes" id="UP000255098"/>
    </source>
</evidence>
<gene>
    <name evidence="1" type="primary">proS_1</name>
    <name evidence="1" type="ORF">NCTC11297_00295</name>
</gene>